<feature type="region of interest" description="Disordered" evidence="1">
    <location>
        <begin position="1"/>
        <end position="36"/>
    </location>
</feature>
<evidence type="ECO:0000256" key="1">
    <source>
        <dbReference type="SAM" id="MobiDB-lite"/>
    </source>
</evidence>
<accession>A0AAD1VXW8</accession>
<reference evidence="2" key="1">
    <citation type="submission" date="2022-03" db="EMBL/GenBank/DDBJ databases">
        <authorList>
            <person name="Alioto T."/>
            <person name="Alioto T."/>
            <person name="Gomez Garrido J."/>
        </authorList>
    </citation>
    <scope>NUCLEOTIDE SEQUENCE</scope>
</reference>
<proteinExistence type="predicted"/>
<evidence type="ECO:0000313" key="3">
    <source>
        <dbReference type="Proteomes" id="UP001295444"/>
    </source>
</evidence>
<name>A0AAD1VXW8_PELCU</name>
<protein>
    <submittedName>
        <fullName evidence="2">Uncharacterized protein</fullName>
    </submittedName>
</protein>
<sequence length="103" mass="11717">CGSRGRMEAPPALRDTSQGGQPDQELIRGNDLHSDPRKTACQQLLGEDWSPTMMLIIPVPLPHRHRLDLSTFNRGRNLEEKMELDRAYPMQTTHQHHQAGLQV</sequence>
<feature type="compositionally biased region" description="Basic and acidic residues" evidence="1">
    <location>
        <begin position="25"/>
        <end position="36"/>
    </location>
</feature>
<organism evidence="2 3">
    <name type="scientific">Pelobates cultripes</name>
    <name type="common">Western spadefoot toad</name>
    <dbReference type="NCBI Taxonomy" id="61616"/>
    <lineage>
        <taxon>Eukaryota</taxon>
        <taxon>Metazoa</taxon>
        <taxon>Chordata</taxon>
        <taxon>Craniata</taxon>
        <taxon>Vertebrata</taxon>
        <taxon>Euteleostomi</taxon>
        <taxon>Amphibia</taxon>
        <taxon>Batrachia</taxon>
        <taxon>Anura</taxon>
        <taxon>Pelobatoidea</taxon>
        <taxon>Pelobatidae</taxon>
        <taxon>Pelobates</taxon>
    </lineage>
</organism>
<feature type="non-terminal residue" evidence="2">
    <location>
        <position position="1"/>
    </location>
</feature>
<dbReference type="Proteomes" id="UP001295444">
    <property type="component" value="Chromosome 03"/>
</dbReference>
<keyword evidence="3" id="KW-1185">Reference proteome</keyword>
<gene>
    <name evidence="2" type="ORF">PECUL_23A006996</name>
</gene>
<evidence type="ECO:0000313" key="2">
    <source>
        <dbReference type="EMBL" id="CAH2277602.1"/>
    </source>
</evidence>
<dbReference type="AlphaFoldDB" id="A0AAD1VXW8"/>
<dbReference type="EMBL" id="OW240914">
    <property type="protein sequence ID" value="CAH2277602.1"/>
    <property type="molecule type" value="Genomic_DNA"/>
</dbReference>